<dbReference type="GO" id="GO:0005874">
    <property type="term" value="C:microtubule"/>
    <property type="evidence" value="ECO:0007669"/>
    <property type="project" value="UniProtKB-KW"/>
</dbReference>
<keyword evidence="7" id="KW-0498">Mitosis</keyword>
<dbReference type="Proteomes" id="UP000008144">
    <property type="component" value="Chromosome 11"/>
</dbReference>
<sequence>MPLVKIVRSADLPHIFSEMENVNLHELKRSALQKLAKQYGVKANIKNQKIIEQLTAIFSSGKENLSPINRSNGEIQSDTTDDSMSDQMSFRTPENKSENDISGCQLLDSIKPIWDDLSDENMDSSVEEEKKENTTPISTEVQENKNHVTPKVSNVEHHKIQTKTFSIPKNRQKSRLKSEDKTSPAVVERRSSLRSNKSSSTTKKEKTVTIQSVSMTQKVTSVGKTASSIPKFAVAGLTVTNSSKKWSKVHEKRFDQMESIDDYQRRKKERADRLLGTGDKKRTLERLAQPKLKTPVSKRKQTLFSPANVSKPKRATRTAVHIVKPSTFKPSSVSINQINTNFSKTSRLVTPKKVNVTFGKTPKSSRKVSKDTTLKTPTSKPSLTPMRKSCATPQSARKSGFNLVESLKKPLTWKPHKGPLKKFSDSTTKPTFETRVKNHKQVKVTTRESRRDAVRSGRKSAKDAALMKRRGIKC</sequence>
<keyword evidence="10" id="KW-0539">Nucleus</keyword>
<reference evidence="13" key="2">
    <citation type="journal article" date="2008" name="Genome Biol.">
        <title>Improved genome assembly and evidence-based global gene model set for the chordate Ciona intestinalis: new insight into intron and operon populations.</title>
        <authorList>
            <person name="Satou Y."/>
            <person name="Mineta K."/>
            <person name="Ogasawara M."/>
            <person name="Sasakura Y."/>
            <person name="Shoguchi E."/>
            <person name="Ueno K."/>
            <person name="Yamada L."/>
            <person name="Matsumoto J."/>
            <person name="Wasserscheid J."/>
            <person name="Dewar K."/>
            <person name="Wiley G.B."/>
            <person name="Macmil S.L."/>
            <person name="Roe B.A."/>
            <person name="Zeller R.W."/>
            <person name="Hastings K.E."/>
            <person name="Lemaire P."/>
            <person name="Lindquist E."/>
            <person name="Endo T."/>
            <person name="Hotta K."/>
            <person name="Inaba K."/>
        </authorList>
    </citation>
    <scope>NUCLEOTIDE SEQUENCE [LARGE SCALE GENOMIC DNA]</scope>
    <source>
        <strain evidence="13">wild type</strain>
    </source>
</reference>
<organism evidence="13 14">
    <name type="scientific">Ciona intestinalis</name>
    <name type="common">Transparent sea squirt</name>
    <name type="synonym">Ascidia intestinalis</name>
    <dbReference type="NCBI Taxonomy" id="7719"/>
    <lineage>
        <taxon>Eukaryota</taxon>
        <taxon>Metazoa</taxon>
        <taxon>Chordata</taxon>
        <taxon>Tunicata</taxon>
        <taxon>Ascidiacea</taxon>
        <taxon>Phlebobranchia</taxon>
        <taxon>Cionidae</taxon>
        <taxon>Ciona</taxon>
    </lineage>
</organism>
<protein>
    <submittedName>
        <fullName evidence="13">Nucleolar and spindle-associated protein 1-like</fullName>
    </submittedName>
</protein>
<evidence type="ECO:0000313" key="13">
    <source>
        <dbReference type="Ensembl" id="ENSCINP00000030499.1"/>
    </source>
</evidence>
<evidence type="ECO:0000256" key="6">
    <source>
        <dbReference type="ARBA" id="ARBA00022701"/>
    </source>
</evidence>
<dbReference type="HOGENOM" id="CLU_597509_0_0_1"/>
<evidence type="ECO:0000256" key="12">
    <source>
        <dbReference type="SAM" id="MobiDB-lite"/>
    </source>
</evidence>
<reference evidence="14" key="1">
    <citation type="journal article" date="2002" name="Science">
        <title>The draft genome of Ciona intestinalis: insights into chordate and vertebrate origins.</title>
        <authorList>
            <person name="Dehal P."/>
            <person name="Satou Y."/>
            <person name="Campbell R.K."/>
            <person name="Chapman J."/>
            <person name="Degnan B."/>
            <person name="De Tomaso A."/>
            <person name="Davidson B."/>
            <person name="Di Gregorio A."/>
            <person name="Gelpke M."/>
            <person name="Goodstein D.M."/>
            <person name="Harafuji N."/>
            <person name="Hastings K.E."/>
            <person name="Ho I."/>
            <person name="Hotta K."/>
            <person name="Huang W."/>
            <person name="Kawashima T."/>
            <person name="Lemaire P."/>
            <person name="Martinez D."/>
            <person name="Meinertzhagen I.A."/>
            <person name="Necula S."/>
            <person name="Nonaka M."/>
            <person name="Putnam N."/>
            <person name="Rash S."/>
            <person name="Saiga H."/>
            <person name="Satake M."/>
            <person name="Terry A."/>
            <person name="Yamada L."/>
            <person name="Wang H.G."/>
            <person name="Awazu S."/>
            <person name="Azumi K."/>
            <person name="Boore J."/>
            <person name="Branno M."/>
            <person name="Chin-Bow S."/>
            <person name="DeSantis R."/>
            <person name="Doyle S."/>
            <person name="Francino P."/>
            <person name="Keys D.N."/>
            <person name="Haga S."/>
            <person name="Hayashi H."/>
            <person name="Hino K."/>
            <person name="Imai K.S."/>
            <person name="Inaba K."/>
            <person name="Kano S."/>
            <person name="Kobayashi K."/>
            <person name="Kobayashi M."/>
            <person name="Lee B.I."/>
            <person name="Makabe K.W."/>
            <person name="Manohar C."/>
            <person name="Matassi G."/>
            <person name="Medina M."/>
            <person name="Mochizuki Y."/>
            <person name="Mount S."/>
            <person name="Morishita T."/>
            <person name="Miura S."/>
            <person name="Nakayama A."/>
            <person name="Nishizaka S."/>
            <person name="Nomoto H."/>
            <person name="Ohta F."/>
            <person name="Oishi K."/>
            <person name="Rigoutsos I."/>
            <person name="Sano M."/>
            <person name="Sasaki A."/>
            <person name="Sasakura Y."/>
            <person name="Shoguchi E."/>
            <person name="Shin-i T."/>
            <person name="Spagnuolo A."/>
            <person name="Stainier D."/>
            <person name="Suzuki M.M."/>
            <person name="Tassy O."/>
            <person name="Takatori N."/>
            <person name="Tokuoka M."/>
            <person name="Yagi K."/>
            <person name="Yoshizaki F."/>
            <person name="Wada S."/>
            <person name="Zhang C."/>
            <person name="Hyatt P.D."/>
            <person name="Larimer F."/>
            <person name="Detter C."/>
            <person name="Doggett N."/>
            <person name="Glavina T."/>
            <person name="Hawkins T."/>
            <person name="Richardson P."/>
            <person name="Lucas S."/>
            <person name="Kohara Y."/>
            <person name="Levine M."/>
            <person name="Satoh N."/>
            <person name="Rokhsar D.S."/>
        </authorList>
    </citation>
    <scope>NUCLEOTIDE SEQUENCE [LARGE SCALE GENOMIC DNA]</scope>
</reference>
<evidence type="ECO:0000256" key="1">
    <source>
        <dbReference type="ARBA" id="ARBA00004123"/>
    </source>
</evidence>
<evidence type="ECO:0000256" key="5">
    <source>
        <dbReference type="ARBA" id="ARBA00022618"/>
    </source>
</evidence>
<dbReference type="GO" id="GO:0008017">
    <property type="term" value="F:microtubule binding"/>
    <property type="evidence" value="ECO:0000318"/>
    <property type="project" value="GO_Central"/>
</dbReference>
<dbReference type="GO" id="GO:0000281">
    <property type="term" value="P:mitotic cytokinesis"/>
    <property type="evidence" value="ECO:0000318"/>
    <property type="project" value="GO_Central"/>
</dbReference>
<feature type="compositionally biased region" description="Basic and acidic residues" evidence="12">
    <location>
        <begin position="176"/>
        <end position="191"/>
    </location>
</feature>
<gene>
    <name evidence="13" type="primary">LOC100186131</name>
</gene>
<dbReference type="GO" id="GO:0040001">
    <property type="term" value="P:establishment of mitotic spindle localization"/>
    <property type="evidence" value="ECO:0000318"/>
    <property type="project" value="GO_Central"/>
</dbReference>
<dbReference type="GeneTree" id="ENSGT00940000174125"/>
<dbReference type="GO" id="GO:0072686">
    <property type="term" value="C:mitotic spindle"/>
    <property type="evidence" value="ECO:0000318"/>
    <property type="project" value="GO_Central"/>
</dbReference>
<keyword evidence="11" id="KW-0131">Cell cycle</keyword>
<feature type="compositionally biased region" description="Polar residues" evidence="12">
    <location>
        <begin position="65"/>
        <end position="75"/>
    </location>
</feature>
<evidence type="ECO:0000256" key="7">
    <source>
        <dbReference type="ARBA" id="ARBA00022776"/>
    </source>
</evidence>
<dbReference type="GeneID" id="100186131"/>
<feature type="region of interest" description="Disordered" evidence="12">
    <location>
        <begin position="65"/>
        <end position="103"/>
    </location>
</feature>
<feature type="region of interest" description="Disordered" evidence="12">
    <location>
        <begin position="437"/>
        <end position="474"/>
    </location>
</feature>
<keyword evidence="6" id="KW-0493">Microtubule</keyword>
<comment type="similarity">
    <text evidence="3">Belongs to the NUSAP family.</text>
</comment>
<dbReference type="PANTHER" id="PTHR15874">
    <property type="entry name" value="NUCLEOLAR AND SPINDLE-ASSOCIATED PROTEIN 1"/>
    <property type="match status" value="1"/>
</dbReference>
<feature type="region of interest" description="Disordered" evidence="12">
    <location>
        <begin position="163"/>
        <end position="206"/>
    </location>
</feature>
<evidence type="ECO:0000256" key="3">
    <source>
        <dbReference type="ARBA" id="ARBA00009702"/>
    </source>
</evidence>
<dbReference type="GO" id="GO:0003677">
    <property type="term" value="F:DNA binding"/>
    <property type="evidence" value="ECO:0007669"/>
    <property type="project" value="UniProtKB-KW"/>
</dbReference>
<feature type="region of interest" description="Disordered" evidence="12">
    <location>
        <begin position="117"/>
        <end position="139"/>
    </location>
</feature>
<keyword evidence="14" id="KW-1185">Reference proteome</keyword>
<dbReference type="InterPro" id="IPR026756">
    <property type="entry name" value="NuSAP"/>
</dbReference>
<feature type="compositionally biased region" description="Acidic residues" evidence="12">
    <location>
        <begin position="117"/>
        <end position="126"/>
    </location>
</feature>
<dbReference type="Pfam" id="PF16006">
    <property type="entry name" value="NUSAP"/>
    <property type="match status" value="1"/>
</dbReference>
<evidence type="ECO:0000256" key="9">
    <source>
        <dbReference type="ARBA" id="ARBA00023212"/>
    </source>
</evidence>
<reference evidence="13" key="4">
    <citation type="submission" date="2025-09" db="UniProtKB">
        <authorList>
            <consortium name="Ensembl"/>
        </authorList>
    </citation>
    <scope>IDENTIFICATION</scope>
</reference>
<dbReference type="STRING" id="7719.ENSCINP00000030499"/>
<dbReference type="RefSeq" id="XP_026692449.1">
    <property type="nucleotide sequence ID" value="XM_026836648.1"/>
</dbReference>
<evidence type="ECO:0000256" key="8">
    <source>
        <dbReference type="ARBA" id="ARBA00023125"/>
    </source>
</evidence>
<dbReference type="OrthoDB" id="3258416at2759"/>
<dbReference type="InParanoid" id="H2XLG7"/>
<name>H2XLG7_CIOIN</name>
<dbReference type="AlphaFoldDB" id="H2XLG7"/>
<evidence type="ECO:0000256" key="11">
    <source>
        <dbReference type="ARBA" id="ARBA00023306"/>
    </source>
</evidence>
<keyword evidence="4" id="KW-0963">Cytoplasm</keyword>
<dbReference type="OMA" id="PHVTMSG"/>
<dbReference type="PANTHER" id="PTHR15874:SF1">
    <property type="entry name" value="NUCLEOLAR AND SPINDLE-ASSOCIATED PROTEIN 1"/>
    <property type="match status" value="1"/>
</dbReference>
<keyword evidence="5" id="KW-0132">Cell division</keyword>
<evidence type="ECO:0000256" key="2">
    <source>
        <dbReference type="ARBA" id="ARBA00004186"/>
    </source>
</evidence>
<dbReference type="GO" id="GO:0007076">
    <property type="term" value="P:mitotic chromosome condensation"/>
    <property type="evidence" value="ECO:0000318"/>
    <property type="project" value="GO_Central"/>
</dbReference>
<keyword evidence="9" id="KW-0206">Cytoskeleton</keyword>
<dbReference type="KEGG" id="cin:100186131"/>
<dbReference type="GO" id="GO:0005730">
    <property type="term" value="C:nucleolus"/>
    <property type="evidence" value="ECO:0000318"/>
    <property type="project" value="GO_Central"/>
</dbReference>
<feature type="compositionally biased region" description="Basic and acidic residues" evidence="12">
    <location>
        <begin position="445"/>
        <end position="466"/>
    </location>
</feature>
<evidence type="ECO:0000256" key="4">
    <source>
        <dbReference type="ARBA" id="ARBA00022490"/>
    </source>
</evidence>
<dbReference type="EMBL" id="EAAA01000779">
    <property type="status" value="NOT_ANNOTATED_CDS"/>
    <property type="molecule type" value="Genomic_DNA"/>
</dbReference>
<proteinExistence type="inferred from homology"/>
<dbReference type="Ensembl" id="ENSCINT00000030931.1">
    <property type="protein sequence ID" value="ENSCINP00000030499.1"/>
    <property type="gene ID" value="ENSCING00000021999.1"/>
</dbReference>
<feature type="region of interest" description="Disordered" evidence="12">
    <location>
        <begin position="359"/>
        <end position="397"/>
    </location>
</feature>
<keyword evidence="8" id="KW-0238">DNA-binding</keyword>
<reference evidence="13" key="3">
    <citation type="submission" date="2025-08" db="UniProtKB">
        <authorList>
            <consortium name="Ensembl"/>
        </authorList>
    </citation>
    <scope>IDENTIFICATION</scope>
</reference>
<evidence type="ECO:0000313" key="14">
    <source>
        <dbReference type="Proteomes" id="UP000008144"/>
    </source>
</evidence>
<comment type="subcellular location">
    <subcellularLocation>
        <location evidence="2">Cytoplasm</location>
        <location evidence="2">Cytoskeleton</location>
        <location evidence="2">Spindle</location>
    </subcellularLocation>
    <subcellularLocation>
        <location evidence="1">Nucleus</location>
    </subcellularLocation>
</comment>
<dbReference type="FunCoup" id="H2XLG7">
    <property type="interactions" value="250"/>
</dbReference>
<accession>H2XLG7</accession>
<evidence type="ECO:0000256" key="10">
    <source>
        <dbReference type="ARBA" id="ARBA00023242"/>
    </source>
</evidence>